<comment type="similarity">
    <text evidence="6">Belongs to the LptE lipoprotein family.</text>
</comment>
<proteinExistence type="inferred from homology"/>
<dbReference type="PANTHER" id="PTHR38098">
    <property type="entry name" value="LPS-ASSEMBLY LIPOPROTEIN LPTE"/>
    <property type="match status" value="1"/>
</dbReference>
<evidence type="ECO:0000256" key="2">
    <source>
        <dbReference type="ARBA" id="ARBA00023136"/>
    </source>
</evidence>
<keyword evidence="1 6" id="KW-0732">Signal</keyword>
<dbReference type="EMBL" id="RBRY01000054">
    <property type="protein sequence ID" value="RMR59630.1"/>
    <property type="molecule type" value="Genomic_DNA"/>
</dbReference>
<dbReference type="PROSITE" id="PS51257">
    <property type="entry name" value="PROKAR_LIPOPROTEIN"/>
    <property type="match status" value="1"/>
</dbReference>
<evidence type="ECO:0000256" key="5">
    <source>
        <dbReference type="ARBA" id="ARBA00023288"/>
    </source>
</evidence>
<comment type="caution">
    <text evidence="10">The sequence shown here is derived from an EMBL/GenBank/DDBJ whole genome shotgun (WGS) entry which is preliminary data.</text>
</comment>
<dbReference type="GO" id="GO:1990351">
    <property type="term" value="C:transporter complex"/>
    <property type="evidence" value="ECO:0007669"/>
    <property type="project" value="TreeGrafter"/>
</dbReference>
<dbReference type="GO" id="GO:0009279">
    <property type="term" value="C:cell outer membrane"/>
    <property type="evidence" value="ECO:0007669"/>
    <property type="project" value="UniProtKB-SubCell"/>
</dbReference>
<keyword evidence="2 6" id="KW-0472">Membrane</keyword>
<feature type="chain" id="PRO_5018094292" description="LPS-assembly lipoprotein LptE" evidence="8">
    <location>
        <begin position="20"/>
        <end position="201"/>
    </location>
</feature>
<evidence type="ECO:0000256" key="4">
    <source>
        <dbReference type="ARBA" id="ARBA00023237"/>
    </source>
</evidence>
<evidence type="ECO:0000256" key="8">
    <source>
        <dbReference type="SAM" id="SignalP"/>
    </source>
</evidence>
<gene>
    <name evidence="6 9" type="primary">lptE</name>
    <name evidence="10" type="ORF">ALP84_02763</name>
    <name evidence="9" type="ORF">PSCICP_18840</name>
</gene>
<protein>
    <recommendedName>
        <fullName evidence="6">LPS-assembly lipoprotein LptE</fullName>
    </recommendedName>
</protein>
<accession>A0A3M4W6F0</accession>
<dbReference type="GeneID" id="93661138"/>
<comment type="function">
    <text evidence="6">Together with LptD, is involved in the assembly of lipopolysaccharide (LPS) at the surface of the outer membrane. Required for the proper assembly of LptD. Binds LPS and may serve as the LPS recognition site at the outer membrane.</text>
</comment>
<dbReference type="Gene3D" id="3.30.160.150">
    <property type="entry name" value="Lipoprotein like domain"/>
    <property type="match status" value="1"/>
</dbReference>
<comment type="subunit">
    <text evidence="6">Component of the lipopolysaccharide transport and assembly complex. Interacts with LptD.</text>
</comment>
<dbReference type="RefSeq" id="WP_025261960.1">
    <property type="nucleotide sequence ID" value="NZ_BLVX01000010.1"/>
</dbReference>
<evidence type="ECO:0000313" key="10">
    <source>
        <dbReference type="EMBL" id="RMR59630.1"/>
    </source>
</evidence>
<evidence type="ECO:0000313" key="12">
    <source>
        <dbReference type="Proteomes" id="UP000614982"/>
    </source>
</evidence>
<dbReference type="InterPro" id="IPR007485">
    <property type="entry name" value="LPS_assembly_LptE"/>
</dbReference>
<dbReference type="HAMAP" id="MF_01186">
    <property type="entry name" value="LPS_assembly_LptE"/>
    <property type="match status" value="1"/>
</dbReference>
<dbReference type="GO" id="GO:0001530">
    <property type="term" value="F:lipopolysaccharide binding"/>
    <property type="evidence" value="ECO:0007669"/>
    <property type="project" value="TreeGrafter"/>
</dbReference>
<dbReference type="AlphaFoldDB" id="A0A3M4W6F0"/>
<evidence type="ECO:0000256" key="3">
    <source>
        <dbReference type="ARBA" id="ARBA00023139"/>
    </source>
</evidence>
<reference evidence="10 11" key="1">
    <citation type="submission" date="2018-08" db="EMBL/GenBank/DDBJ databases">
        <title>Recombination of ecologically and evolutionarily significant loci maintains genetic cohesion in the Pseudomonas syringae species complex.</title>
        <authorList>
            <person name="Dillon M."/>
            <person name="Thakur S."/>
            <person name="Almeida R.N.D."/>
            <person name="Weir B.S."/>
            <person name="Guttman D.S."/>
        </authorList>
    </citation>
    <scope>NUCLEOTIDE SEQUENCE [LARGE SCALE GENOMIC DNA]</scope>
    <source>
        <strain evidence="10 11">ICMP 6917</strain>
    </source>
</reference>
<evidence type="ECO:0000256" key="7">
    <source>
        <dbReference type="SAM" id="MobiDB-lite"/>
    </source>
</evidence>
<keyword evidence="4 6" id="KW-0998">Cell outer membrane</keyword>
<evidence type="ECO:0000313" key="11">
    <source>
        <dbReference type="Proteomes" id="UP000278332"/>
    </source>
</evidence>
<dbReference type="Proteomes" id="UP000614982">
    <property type="component" value="Unassembled WGS sequence"/>
</dbReference>
<dbReference type="OrthoDB" id="5612114at2"/>
<keyword evidence="3 6" id="KW-0564">Palmitate</keyword>
<evidence type="ECO:0000256" key="1">
    <source>
        <dbReference type="ARBA" id="ARBA00022729"/>
    </source>
</evidence>
<dbReference type="Proteomes" id="UP000278332">
    <property type="component" value="Unassembled WGS sequence"/>
</dbReference>
<evidence type="ECO:0000256" key="6">
    <source>
        <dbReference type="HAMAP-Rule" id="MF_01186"/>
    </source>
</evidence>
<feature type="signal peptide" evidence="8">
    <location>
        <begin position="1"/>
        <end position="19"/>
    </location>
</feature>
<dbReference type="GO" id="GO:0043165">
    <property type="term" value="P:Gram-negative-bacterium-type cell outer membrane assembly"/>
    <property type="evidence" value="ECO:0007669"/>
    <property type="project" value="UniProtKB-UniRule"/>
</dbReference>
<name>A0A3M4W6F0_PSECI</name>
<reference evidence="9 12" key="2">
    <citation type="submission" date="2020-05" db="EMBL/GenBank/DDBJ databases">
        <title>Genetic diversity of Pseudomonas cichorii.</title>
        <authorList>
            <person name="Tani S."/>
            <person name="Yagi H."/>
            <person name="Hashimoto S."/>
            <person name="Iiyama K."/>
            <person name="Furuya N."/>
        </authorList>
    </citation>
    <scope>NUCLEOTIDE SEQUENCE [LARGE SCALE GENOMIC DNA]</scope>
    <source>
        <strain evidence="9 12">LMG 2162</strain>
    </source>
</reference>
<comment type="subcellular location">
    <subcellularLocation>
        <location evidence="6">Cell outer membrane</location>
        <topology evidence="6">Lipid-anchor</topology>
    </subcellularLocation>
</comment>
<dbReference type="PANTHER" id="PTHR38098:SF1">
    <property type="entry name" value="LPS-ASSEMBLY LIPOPROTEIN LPTE"/>
    <property type="match status" value="1"/>
</dbReference>
<dbReference type="EMBL" id="BLWA01000004">
    <property type="protein sequence ID" value="GFM91912.1"/>
    <property type="molecule type" value="Genomic_DNA"/>
</dbReference>
<keyword evidence="5 6" id="KW-0449">Lipoprotein</keyword>
<feature type="region of interest" description="Disordered" evidence="7">
    <location>
        <begin position="181"/>
        <end position="201"/>
    </location>
</feature>
<dbReference type="Pfam" id="PF04390">
    <property type="entry name" value="LptE"/>
    <property type="match status" value="1"/>
</dbReference>
<dbReference type="GO" id="GO:0015920">
    <property type="term" value="P:lipopolysaccharide transport"/>
    <property type="evidence" value="ECO:0007669"/>
    <property type="project" value="TreeGrafter"/>
</dbReference>
<organism evidence="10 11">
    <name type="scientific">Pseudomonas cichorii</name>
    <dbReference type="NCBI Taxonomy" id="36746"/>
    <lineage>
        <taxon>Bacteria</taxon>
        <taxon>Pseudomonadati</taxon>
        <taxon>Pseudomonadota</taxon>
        <taxon>Gammaproteobacteria</taxon>
        <taxon>Pseudomonadales</taxon>
        <taxon>Pseudomonadaceae</taxon>
        <taxon>Pseudomonas</taxon>
    </lineage>
</organism>
<evidence type="ECO:0000313" key="9">
    <source>
        <dbReference type="EMBL" id="GFM91912.1"/>
    </source>
</evidence>
<sequence length="201" mass="22403">MIKRNLLVMGLAVLLSACGFQLRGTGTNELAIKELDLSARNQYGETVTQLNRTLTNSGVKIYTGAPYKLILTNESETQRTASYSGSGRSAEYQLTVTLNYEMRGEKDLVLLGDKVSVEKIYNHDGNNLTASDNEAQQVRNEMRSELVQKMMARLQQLTPERLEQLQKKANDVAKAEADALEAAQRVRDETPQQSPLEIPAR</sequence>
<keyword evidence="12" id="KW-1185">Reference proteome</keyword>